<dbReference type="SUPFAM" id="SSF55785">
    <property type="entry name" value="PYP-like sensor domain (PAS domain)"/>
    <property type="match status" value="1"/>
</dbReference>
<evidence type="ECO:0000256" key="1">
    <source>
        <dbReference type="ARBA" id="ARBA00023015"/>
    </source>
</evidence>
<dbReference type="Pfam" id="PF13426">
    <property type="entry name" value="PAS_9"/>
    <property type="match status" value="1"/>
</dbReference>
<sequence length="190" mass="21280">MPHTVTETESLQAMQMAFDLAPVGLCVSRHRVVVFCNDVFARQFGYEVPDLLGAPFAMLYPTPDEFANIGEQGEAVMRETGLYSDERIMRRRDGSLFWCHASGRASDRADPFACAVWMFEDISQRRPVTTPLTPREREVAKHLVAGLTSKQIARVLDLSPRTVEAHRARLMTKHKAATQGELVAKLLGHV</sequence>
<dbReference type="PANTHER" id="PTHR44688:SF16">
    <property type="entry name" value="DNA-BINDING TRANSCRIPTIONAL ACTIVATOR DEVR_DOSR"/>
    <property type="match status" value="1"/>
</dbReference>
<dbReference type="CDD" id="cd00130">
    <property type="entry name" value="PAS"/>
    <property type="match status" value="1"/>
</dbReference>
<evidence type="ECO:0000313" key="5">
    <source>
        <dbReference type="EMBL" id="MDR7150912.1"/>
    </source>
</evidence>
<dbReference type="SMART" id="SM00421">
    <property type="entry name" value="HTH_LUXR"/>
    <property type="match status" value="1"/>
</dbReference>
<dbReference type="RefSeq" id="WP_310317247.1">
    <property type="nucleotide sequence ID" value="NZ_JAVDWU010000005.1"/>
</dbReference>
<dbReference type="SMART" id="SM00086">
    <property type="entry name" value="PAC"/>
    <property type="match status" value="1"/>
</dbReference>
<dbReference type="Gene3D" id="1.10.10.10">
    <property type="entry name" value="Winged helix-like DNA-binding domain superfamily/Winged helix DNA-binding domain"/>
    <property type="match status" value="1"/>
</dbReference>
<dbReference type="NCBIfam" id="TIGR00229">
    <property type="entry name" value="sensory_box"/>
    <property type="match status" value="1"/>
</dbReference>
<dbReference type="InterPro" id="IPR036388">
    <property type="entry name" value="WH-like_DNA-bd_sf"/>
</dbReference>
<name>A0ABU1WNQ1_9BURK</name>
<keyword evidence="1" id="KW-0805">Transcription regulation</keyword>
<keyword evidence="3" id="KW-0804">Transcription</keyword>
<dbReference type="Gene3D" id="3.30.450.20">
    <property type="entry name" value="PAS domain"/>
    <property type="match status" value="1"/>
</dbReference>
<proteinExistence type="predicted"/>
<dbReference type="InterPro" id="IPR035965">
    <property type="entry name" value="PAS-like_dom_sf"/>
</dbReference>
<dbReference type="CDD" id="cd06170">
    <property type="entry name" value="LuxR_C_like"/>
    <property type="match status" value="1"/>
</dbReference>
<protein>
    <submittedName>
        <fullName evidence="5">PAS domain S-box-containing protein</fullName>
    </submittedName>
</protein>
<organism evidence="5 6">
    <name type="scientific">Hydrogenophaga palleronii</name>
    <dbReference type="NCBI Taxonomy" id="65655"/>
    <lineage>
        <taxon>Bacteria</taxon>
        <taxon>Pseudomonadati</taxon>
        <taxon>Pseudomonadota</taxon>
        <taxon>Betaproteobacteria</taxon>
        <taxon>Burkholderiales</taxon>
        <taxon>Comamonadaceae</taxon>
        <taxon>Hydrogenophaga</taxon>
    </lineage>
</organism>
<accession>A0ABU1WNQ1</accession>
<keyword evidence="6" id="KW-1185">Reference proteome</keyword>
<reference evidence="5 6" key="1">
    <citation type="submission" date="2023-07" db="EMBL/GenBank/DDBJ databases">
        <title>Sorghum-associated microbial communities from plants grown in Nebraska, USA.</title>
        <authorList>
            <person name="Schachtman D."/>
        </authorList>
    </citation>
    <scope>NUCLEOTIDE SEQUENCE [LARGE SCALE GENOMIC DNA]</scope>
    <source>
        <strain evidence="5 6">4249</strain>
    </source>
</reference>
<dbReference type="PANTHER" id="PTHR44688">
    <property type="entry name" value="DNA-BINDING TRANSCRIPTIONAL ACTIVATOR DEVR_DOSR"/>
    <property type="match status" value="1"/>
</dbReference>
<dbReference type="Proteomes" id="UP001265700">
    <property type="component" value="Unassembled WGS sequence"/>
</dbReference>
<feature type="domain" description="HTH luxR-type" evidence="4">
    <location>
        <begin position="123"/>
        <end position="190"/>
    </location>
</feature>
<evidence type="ECO:0000259" key="4">
    <source>
        <dbReference type="PROSITE" id="PS50043"/>
    </source>
</evidence>
<dbReference type="SMART" id="SM00091">
    <property type="entry name" value="PAS"/>
    <property type="match status" value="1"/>
</dbReference>
<dbReference type="InterPro" id="IPR001610">
    <property type="entry name" value="PAC"/>
</dbReference>
<dbReference type="PRINTS" id="PR00038">
    <property type="entry name" value="HTHLUXR"/>
</dbReference>
<comment type="caution">
    <text evidence="5">The sequence shown here is derived from an EMBL/GenBank/DDBJ whole genome shotgun (WGS) entry which is preliminary data.</text>
</comment>
<dbReference type="PROSITE" id="PS50043">
    <property type="entry name" value="HTH_LUXR_2"/>
    <property type="match status" value="1"/>
</dbReference>
<dbReference type="SUPFAM" id="SSF46894">
    <property type="entry name" value="C-terminal effector domain of the bipartite response regulators"/>
    <property type="match status" value="1"/>
</dbReference>
<evidence type="ECO:0000256" key="2">
    <source>
        <dbReference type="ARBA" id="ARBA00023125"/>
    </source>
</evidence>
<evidence type="ECO:0000256" key="3">
    <source>
        <dbReference type="ARBA" id="ARBA00023163"/>
    </source>
</evidence>
<gene>
    <name evidence="5" type="ORF">J2W49_002875</name>
</gene>
<dbReference type="InterPro" id="IPR000014">
    <property type="entry name" value="PAS"/>
</dbReference>
<dbReference type="Pfam" id="PF00196">
    <property type="entry name" value="GerE"/>
    <property type="match status" value="1"/>
</dbReference>
<dbReference type="EMBL" id="JAVDWU010000005">
    <property type="protein sequence ID" value="MDR7150912.1"/>
    <property type="molecule type" value="Genomic_DNA"/>
</dbReference>
<dbReference type="PROSITE" id="PS00622">
    <property type="entry name" value="HTH_LUXR_1"/>
    <property type="match status" value="1"/>
</dbReference>
<dbReference type="InterPro" id="IPR000792">
    <property type="entry name" value="Tscrpt_reg_LuxR_C"/>
</dbReference>
<evidence type="ECO:0000313" key="6">
    <source>
        <dbReference type="Proteomes" id="UP001265700"/>
    </source>
</evidence>
<keyword evidence="2" id="KW-0238">DNA-binding</keyword>
<dbReference type="InterPro" id="IPR016032">
    <property type="entry name" value="Sig_transdc_resp-reg_C-effctor"/>
</dbReference>